<keyword evidence="5" id="KW-0808">Transferase</keyword>
<comment type="similarity">
    <text evidence="2">Belongs to the protein kinase superfamily. ADCK protein kinase family.</text>
</comment>
<keyword evidence="12" id="KW-0472">Membrane</keyword>
<keyword evidence="8" id="KW-0547">Nucleotide-binding</keyword>
<dbReference type="GO" id="GO:0005524">
    <property type="term" value="F:ATP binding"/>
    <property type="evidence" value="ECO:0007669"/>
    <property type="project" value="UniProtKB-KW"/>
</dbReference>
<evidence type="ECO:0000256" key="4">
    <source>
        <dbReference type="ARBA" id="ARBA00022519"/>
    </source>
</evidence>
<protein>
    <submittedName>
        <fullName evidence="14">Ubiquinone biosynthesis regulatory protein kinase UbiB</fullName>
    </submittedName>
</protein>
<evidence type="ECO:0000259" key="13">
    <source>
        <dbReference type="Pfam" id="PF03109"/>
    </source>
</evidence>
<dbReference type="Pfam" id="PF03109">
    <property type="entry name" value="ABC1"/>
    <property type="match status" value="1"/>
</dbReference>
<dbReference type="NCBIfam" id="NF003404">
    <property type="entry name" value="PRK04750.1"/>
    <property type="match status" value="1"/>
</dbReference>
<accession>A0A2Z4XWX8</accession>
<reference evidence="15 17" key="2">
    <citation type="submission" date="2019-08" db="EMBL/GenBank/DDBJ databases">
        <title>Complete genome sequences of Francisella adeliensis (FSC1325 and FSC1326).</title>
        <authorList>
            <person name="Ohrman C."/>
            <person name="Uneklint I."/>
            <person name="Vallesi A."/>
            <person name="Karlsson L."/>
            <person name="Sjodin A."/>
        </authorList>
    </citation>
    <scope>NUCLEOTIDE SEQUENCE [LARGE SCALE GENOMIC DNA]</scope>
    <source>
        <strain evidence="15 17">FSC1325</strain>
    </source>
</reference>
<dbReference type="GO" id="GO:0006744">
    <property type="term" value="P:ubiquinone biosynthetic process"/>
    <property type="evidence" value="ECO:0007669"/>
    <property type="project" value="UniProtKB-UniPathway"/>
</dbReference>
<evidence type="ECO:0000256" key="5">
    <source>
        <dbReference type="ARBA" id="ARBA00022679"/>
    </source>
</evidence>
<dbReference type="InterPro" id="IPR045308">
    <property type="entry name" value="UbiB_bact"/>
</dbReference>
<sequence>MIKKFFRLIYIFYIINRYCLLNEPVRATKIKSLRLILLLNPFYYSLKMRRLKHGVRLREALEKLGPIFIKFGQALSIRADILPPEAIKEIAKLQDNVPAFDSKIAIKQIQNATRKPLEEIFKSFDEIPLASASVAQVHSATLHTEEEVVVKVLRPNIEKILKIDTSLMLIVAKTLALFNGIKRFKPVEIVGEINQSFFDELDLVREASNASQLRRNFEGNPIHYIPKIHWEYTSSSVMVMEKVGGVSVSDIDTLDKLGVDRRLLAERGVQIFYSQVFNDCFFHADMHPGNMFIDVTNPADPKYISIDFGIVGTLNRDDQRYLAGNFLAFFNRDYRKVAELHIESGWVPADTRVDVLESAIRTVCEPIFERPMSEISLGYTLMQLFNVARRFKMNIQPQLTLLQKTLFHVEGLGQNLCPELNIWDTSRPILEKWMKEQMGWSGFYKRTLENMPRVSDKLPELPQMVFDILQQTQNNLKKEPSTQHTNVETKKSKKWSLILGVTLLGLGSFYDIYDNLNILMSLQNFMEQNHTALSVSGFGLLVYYIFKKGK</sequence>
<dbReference type="EMBL" id="CP021781">
    <property type="protein sequence ID" value="AXA33229.1"/>
    <property type="molecule type" value="Genomic_DNA"/>
</dbReference>
<dbReference type="InterPro" id="IPR004147">
    <property type="entry name" value="ABC1_dom"/>
</dbReference>
<keyword evidence="9" id="KW-0418">Kinase</keyword>
<organism evidence="14 16">
    <name type="scientific">Francisella adeliensis</name>
    <dbReference type="NCBI Taxonomy" id="2007306"/>
    <lineage>
        <taxon>Bacteria</taxon>
        <taxon>Pseudomonadati</taxon>
        <taxon>Pseudomonadota</taxon>
        <taxon>Gammaproteobacteria</taxon>
        <taxon>Thiotrichales</taxon>
        <taxon>Francisellaceae</taxon>
        <taxon>Francisella</taxon>
    </lineage>
</organism>
<keyword evidence="10" id="KW-0067">ATP-binding</keyword>
<evidence type="ECO:0000256" key="3">
    <source>
        <dbReference type="ARBA" id="ARBA00022475"/>
    </source>
</evidence>
<evidence type="ECO:0000256" key="12">
    <source>
        <dbReference type="ARBA" id="ARBA00023136"/>
    </source>
</evidence>
<evidence type="ECO:0000313" key="15">
    <source>
        <dbReference type="EMBL" id="QIW11456.1"/>
    </source>
</evidence>
<evidence type="ECO:0000256" key="9">
    <source>
        <dbReference type="ARBA" id="ARBA00022777"/>
    </source>
</evidence>
<dbReference type="PANTHER" id="PTHR10566:SF113">
    <property type="entry name" value="PROTEIN ACTIVITY OF BC1 COMPLEX KINASE 7, CHLOROPLASTIC"/>
    <property type="match status" value="1"/>
</dbReference>
<dbReference type="KEGG" id="fad:CDH04_01790"/>
<dbReference type="InterPro" id="IPR011009">
    <property type="entry name" value="Kinase-like_dom_sf"/>
</dbReference>
<reference evidence="14 16" key="1">
    <citation type="submission" date="2017-06" db="EMBL/GenBank/DDBJ databases">
        <title>Complete genome of Francisella adeliensis.</title>
        <authorList>
            <person name="Vallesi A."/>
            <person name="Sjodin A."/>
        </authorList>
    </citation>
    <scope>NUCLEOTIDE SEQUENCE [LARGE SCALE GENOMIC DNA]</scope>
    <source>
        <strain evidence="14 16">FDC440</strain>
    </source>
</reference>
<evidence type="ECO:0000313" key="14">
    <source>
        <dbReference type="EMBL" id="AXA33229.1"/>
    </source>
</evidence>
<gene>
    <name evidence="15" type="primary">ubiB</name>
    <name evidence="14" type="ORF">CDH04_01790</name>
    <name evidence="15" type="ORF">FZC43_01795</name>
</gene>
<evidence type="ECO:0000256" key="1">
    <source>
        <dbReference type="ARBA" id="ARBA00005020"/>
    </source>
</evidence>
<dbReference type="EMBL" id="CP043424">
    <property type="protein sequence ID" value="QIW11456.1"/>
    <property type="molecule type" value="Genomic_DNA"/>
</dbReference>
<dbReference type="Proteomes" id="UP000681131">
    <property type="component" value="Chromosome"/>
</dbReference>
<dbReference type="RefSeq" id="WP_112869402.1">
    <property type="nucleotide sequence ID" value="NZ_CP021781.1"/>
</dbReference>
<dbReference type="AlphaFoldDB" id="A0A2Z4XWX8"/>
<dbReference type="SUPFAM" id="SSF56112">
    <property type="entry name" value="Protein kinase-like (PK-like)"/>
    <property type="match status" value="1"/>
</dbReference>
<dbReference type="InterPro" id="IPR010232">
    <property type="entry name" value="UbiB"/>
</dbReference>
<keyword evidence="6" id="KW-0831">Ubiquinone biosynthesis</keyword>
<dbReference type="OrthoDB" id="9795390at2"/>
<keyword evidence="11" id="KW-1133">Transmembrane helix</keyword>
<keyword evidence="7" id="KW-0812">Transmembrane</keyword>
<evidence type="ECO:0000256" key="10">
    <source>
        <dbReference type="ARBA" id="ARBA00022840"/>
    </source>
</evidence>
<keyword evidence="4" id="KW-0997">Cell inner membrane</keyword>
<comment type="pathway">
    <text evidence="1">Cofactor biosynthesis; ubiquinone biosynthesis [regulation].</text>
</comment>
<dbReference type="PANTHER" id="PTHR10566">
    <property type="entry name" value="CHAPERONE-ACTIVITY OF BC1 COMPLEX CABC1 -RELATED"/>
    <property type="match status" value="1"/>
</dbReference>
<dbReference type="Proteomes" id="UP000251120">
    <property type="component" value="Chromosome"/>
</dbReference>
<proteinExistence type="inferred from homology"/>
<evidence type="ECO:0000313" key="17">
    <source>
        <dbReference type="Proteomes" id="UP000681131"/>
    </source>
</evidence>
<dbReference type="InterPro" id="IPR050154">
    <property type="entry name" value="UbiB_kinase"/>
</dbReference>
<evidence type="ECO:0000256" key="7">
    <source>
        <dbReference type="ARBA" id="ARBA00022692"/>
    </source>
</evidence>
<evidence type="ECO:0000313" key="16">
    <source>
        <dbReference type="Proteomes" id="UP000251120"/>
    </source>
</evidence>
<evidence type="ECO:0000256" key="2">
    <source>
        <dbReference type="ARBA" id="ARBA00009670"/>
    </source>
</evidence>
<dbReference type="UniPathway" id="UPA00232"/>
<dbReference type="GO" id="GO:0016301">
    <property type="term" value="F:kinase activity"/>
    <property type="evidence" value="ECO:0007669"/>
    <property type="project" value="UniProtKB-KW"/>
</dbReference>
<evidence type="ECO:0000256" key="6">
    <source>
        <dbReference type="ARBA" id="ARBA00022688"/>
    </source>
</evidence>
<dbReference type="NCBIfam" id="TIGR01982">
    <property type="entry name" value="UbiB"/>
    <property type="match status" value="1"/>
</dbReference>
<evidence type="ECO:0000256" key="11">
    <source>
        <dbReference type="ARBA" id="ARBA00022989"/>
    </source>
</evidence>
<keyword evidence="17" id="KW-1185">Reference proteome</keyword>
<name>A0A2Z4XWX8_9GAMM</name>
<feature type="domain" description="ABC1 atypical kinase-like" evidence="13">
    <location>
        <begin position="92"/>
        <end position="341"/>
    </location>
</feature>
<keyword evidence="14" id="KW-0830">Ubiquinone</keyword>
<keyword evidence="3" id="KW-1003">Cell membrane</keyword>
<evidence type="ECO:0000256" key="8">
    <source>
        <dbReference type="ARBA" id="ARBA00022741"/>
    </source>
</evidence>
<dbReference type="CDD" id="cd13972">
    <property type="entry name" value="UbiB"/>
    <property type="match status" value="1"/>
</dbReference>